<dbReference type="Gene3D" id="3.90.950.20">
    <property type="entry name" value="CinA-like"/>
    <property type="match status" value="1"/>
</dbReference>
<dbReference type="SUPFAM" id="SSF142433">
    <property type="entry name" value="CinA-like"/>
    <property type="match status" value="1"/>
</dbReference>
<dbReference type="Pfam" id="PF02464">
    <property type="entry name" value="CinA"/>
    <property type="match status" value="1"/>
</dbReference>
<dbReference type="STRING" id="1817760.A2151_01880"/>
<dbReference type="InterPro" id="IPR036653">
    <property type="entry name" value="CinA-like_C"/>
</dbReference>
<evidence type="ECO:0000259" key="1">
    <source>
        <dbReference type="Pfam" id="PF02464"/>
    </source>
</evidence>
<gene>
    <name evidence="2" type="ORF">A2151_01880</name>
</gene>
<evidence type="ECO:0000313" key="2">
    <source>
        <dbReference type="EMBL" id="OGI48135.1"/>
    </source>
</evidence>
<dbReference type="InterPro" id="IPR008136">
    <property type="entry name" value="CinA_C"/>
</dbReference>
<protein>
    <submittedName>
        <fullName evidence="2">Damage-inducible protein CinA</fullName>
    </submittedName>
</protein>
<evidence type="ECO:0000313" key="3">
    <source>
        <dbReference type="Proteomes" id="UP000178885"/>
    </source>
</evidence>
<comment type="caution">
    <text evidence="2">The sequence shown here is derived from an EMBL/GenBank/DDBJ whole genome shotgun (WGS) entry which is preliminary data.</text>
</comment>
<sequence length="161" mass="17011">MDSELEALARKVGQVLKERDAMLATAESCTGGWAAQALTSVAGSSEWFDRGFVTYTNRAKREMLGVKTAVLARHGAVSEQTARAMADGALAHSHAQVTLAITGIAGPTGGTPEKPVGTVCLAWAGKKRETVSRRLKFDGDREAVRRQSVVAALQGLLAYLA</sequence>
<proteinExistence type="predicted"/>
<accession>A0A1F6TSS2</accession>
<name>A0A1F6TSS2_9PROT</name>
<dbReference type="AlphaFoldDB" id="A0A1F6TSS2"/>
<organism evidence="2 3">
    <name type="scientific">Candidatus Muproteobacteria bacterium RBG_16_65_34</name>
    <dbReference type="NCBI Taxonomy" id="1817760"/>
    <lineage>
        <taxon>Bacteria</taxon>
        <taxon>Pseudomonadati</taxon>
        <taxon>Pseudomonadota</taxon>
        <taxon>Candidatus Muproteobacteria</taxon>
    </lineage>
</organism>
<dbReference type="Proteomes" id="UP000178885">
    <property type="component" value="Unassembled WGS sequence"/>
</dbReference>
<reference evidence="2 3" key="1">
    <citation type="journal article" date="2016" name="Nat. Commun.">
        <title>Thousands of microbial genomes shed light on interconnected biogeochemical processes in an aquifer system.</title>
        <authorList>
            <person name="Anantharaman K."/>
            <person name="Brown C.T."/>
            <person name="Hug L.A."/>
            <person name="Sharon I."/>
            <person name="Castelle C.J."/>
            <person name="Probst A.J."/>
            <person name="Thomas B.C."/>
            <person name="Singh A."/>
            <person name="Wilkins M.J."/>
            <person name="Karaoz U."/>
            <person name="Brodie E.L."/>
            <person name="Williams K.H."/>
            <person name="Hubbard S.S."/>
            <person name="Banfield J.F."/>
        </authorList>
    </citation>
    <scope>NUCLEOTIDE SEQUENCE [LARGE SCALE GENOMIC DNA]</scope>
</reference>
<feature type="domain" description="CinA C-terminal" evidence="1">
    <location>
        <begin position="6"/>
        <end position="159"/>
    </location>
</feature>
<dbReference type="EMBL" id="MFSU01000036">
    <property type="protein sequence ID" value="OGI48135.1"/>
    <property type="molecule type" value="Genomic_DNA"/>
</dbReference>
<dbReference type="NCBIfam" id="TIGR00199">
    <property type="entry name" value="PncC_domain"/>
    <property type="match status" value="1"/>
</dbReference>